<dbReference type="GO" id="GO:0033204">
    <property type="term" value="F:ribonuclease P RNA binding"/>
    <property type="evidence" value="ECO:0007669"/>
    <property type="project" value="InterPro"/>
</dbReference>
<dbReference type="Proteomes" id="UP001211907">
    <property type="component" value="Unassembled WGS sequence"/>
</dbReference>
<proteinExistence type="inferred from homology"/>
<name>A0AAD5SUS9_9FUNG</name>
<dbReference type="InterPro" id="IPR016848">
    <property type="entry name" value="RNase_P/MRP_Rpp29-subunit"/>
</dbReference>
<feature type="compositionally biased region" description="Basic residues" evidence="3">
    <location>
        <begin position="90"/>
        <end position="106"/>
    </location>
</feature>
<dbReference type="Gene3D" id="2.30.30.210">
    <property type="entry name" value="Ribonuclease P/MRP, subunit p29"/>
    <property type="match status" value="1"/>
</dbReference>
<feature type="region of interest" description="Disordered" evidence="3">
    <location>
        <begin position="75"/>
        <end position="113"/>
    </location>
</feature>
<organism evidence="4 5">
    <name type="scientific">Physocladia obscura</name>
    <dbReference type="NCBI Taxonomy" id="109957"/>
    <lineage>
        <taxon>Eukaryota</taxon>
        <taxon>Fungi</taxon>
        <taxon>Fungi incertae sedis</taxon>
        <taxon>Chytridiomycota</taxon>
        <taxon>Chytridiomycota incertae sedis</taxon>
        <taxon>Chytridiomycetes</taxon>
        <taxon>Chytridiales</taxon>
        <taxon>Chytriomycetaceae</taxon>
        <taxon>Physocladia</taxon>
    </lineage>
</organism>
<keyword evidence="5" id="KW-1185">Reference proteome</keyword>
<dbReference type="EMBL" id="JADGJH010001906">
    <property type="protein sequence ID" value="KAJ3107499.1"/>
    <property type="molecule type" value="Genomic_DNA"/>
</dbReference>
<dbReference type="GO" id="GO:0006364">
    <property type="term" value="P:rRNA processing"/>
    <property type="evidence" value="ECO:0007669"/>
    <property type="project" value="TreeGrafter"/>
</dbReference>
<comment type="subcellular location">
    <subcellularLocation>
        <location evidence="1">Nucleus</location>
    </subcellularLocation>
</comment>
<dbReference type="GO" id="GO:0000172">
    <property type="term" value="C:ribonuclease MRP complex"/>
    <property type="evidence" value="ECO:0007669"/>
    <property type="project" value="InterPro"/>
</dbReference>
<dbReference type="PANTHER" id="PTHR13348">
    <property type="entry name" value="RIBONUCLEASE P SUBUNIT P29"/>
    <property type="match status" value="1"/>
</dbReference>
<dbReference type="SMART" id="SM00538">
    <property type="entry name" value="POP4"/>
    <property type="match status" value="1"/>
</dbReference>
<evidence type="ECO:0000313" key="4">
    <source>
        <dbReference type="EMBL" id="KAJ3107499.1"/>
    </source>
</evidence>
<dbReference type="SUPFAM" id="SSF101744">
    <property type="entry name" value="Rof/RNase P subunit-like"/>
    <property type="match status" value="1"/>
</dbReference>
<dbReference type="InterPro" id="IPR023534">
    <property type="entry name" value="Rof/RNase_P-like"/>
</dbReference>
<protein>
    <submittedName>
        <fullName evidence="4">RNase P/RNase MRP complex subunit</fullName>
    </submittedName>
</protein>
<evidence type="ECO:0000256" key="3">
    <source>
        <dbReference type="SAM" id="MobiDB-lite"/>
    </source>
</evidence>
<evidence type="ECO:0000313" key="5">
    <source>
        <dbReference type="Proteomes" id="UP001211907"/>
    </source>
</evidence>
<dbReference type="PANTHER" id="PTHR13348:SF0">
    <property type="entry name" value="RIBONUCLEASE P PROTEIN SUBUNIT P29"/>
    <property type="match status" value="1"/>
</dbReference>
<dbReference type="GO" id="GO:0005634">
    <property type="term" value="C:nucleus"/>
    <property type="evidence" value="ECO:0007669"/>
    <property type="project" value="UniProtKB-SubCell"/>
</dbReference>
<sequence>MNLRAQPKGDFYGPLGPHMGIDAIGAGEDSGGGFAVHELFMSEGNDGVNNTVTTAKQARAVFAARLLGKVTALDNQPKDAARKKVEKEARRKKKVEKRPAHAKKALSRADRRRLGDTGPLAASSLSYKALVPLHRLWMQYMADLFADQQQTSEQTTQLLVNKQSSQITTHYSSDAALSKIAKADFHGAVFTVVHSKCKQYVGISGIMIKESDGMFYIMTRENKIKAIPKSHSNFAFVHDGQLFTLYGAHLKGSAADRVNKKIRAKNSIEII</sequence>
<evidence type="ECO:0000256" key="1">
    <source>
        <dbReference type="ARBA" id="ARBA00004123"/>
    </source>
</evidence>
<accession>A0AAD5SUS9</accession>
<evidence type="ECO:0000256" key="2">
    <source>
        <dbReference type="ARBA" id="ARBA00006181"/>
    </source>
</evidence>
<dbReference type="GO" id="GO:0001682">
    <property type="term" value="P:tRNA 5'-leader removal"/>
    <property type="evidence" value="ECO:0007669"/>
    <property type="project" value="InterPro"/>
</dbReference>
<gene>
    <name evidence="4" type="primary">POP4</name>
    <name evidence="4" type="ORF">HK100_003578</name>
</gene>
<feature type="compositionally biased region" description="Basic and acidic residues" evidence="3">
    <location>
        <begin position="76"/>
        <end position="89"/>
    </location>
</feature>
<dbReference type="InterPro" id="IPR002730">
    <property type="entry name" value="Rpp29/RNP1"/>
</dbReference>
<dbReference type="Pfam" id="PF01868">
    <property type="entry name" value="RNase_P-MRP_p29"/>
    <property type="match status" value="1"/>
</dbReference>
<comment type="caution">
    <text evidence="4">The sequence shown here is derived from an EMBL/GenBank/DDBJ whole genome shotgun (WGS) entry which is preliminary data.</text>
</comment>
<dbReference type="AlphaFoldDB" id="A0AAD5SUS9"/>
<reference evidence="4" key="1">
    <citation type="submission" date="2020-05" db="EMBL/GenBank/DDBJ databases">
        <title>Phylogenomic resolution of chytrid fungi.</title>
        <authorList>
            <person name="Stajich J.E."/>
            <person name="Amses K."/>
            <person name="Simmons R."/>
            <person name="Seto K."/>
            <person name="Myers J."/>
            <person name="Bonds A."/>
            <person name="Quandt C.A."/>
            <person name="Barry K."/>
            <person name="Liu P."/>
            <person name="Grigoriev I."/>
            <person name="Longcore J.E."/>
            <person name="James T.Y."/>
        </authorList>
    </citation>
    <scope>NUCLEOTIDE SEQUENCE</scope>
    <source>
        <strain evidence="4">JEL0513</strain>
    </source>
</reference>
<comment type="similarity">
    <text evidence="2">Belongs to the eukaryotic/archaeal RNase P protein component 1 family.</text>
</comment>
<dbReference type="GO" id="GO:0030677">
    <property type="term" value="C:ribonuclease P complex"/>
    <property type="evidence" value="ECO:0007669"/>
    <property type="project" value="InterPro"/>
</dbReference>
<dbReference type="InterPro" id="IPR036980">
    <property type="entry name" value="RNase_P/MRP_Rpp29_sf"/>
</dbReference>